<reference evidence="7 8" key="1">
    <citation type="submission" date="2023-10" db="EMBL/GenBank/DDBJ databases">
        <title>Complete genome sequence of a Sphingomonadaceae bacterium.</title>
        <authorList>
            <person name="Yan C."/>
        </authorList>
    </citation>
    <scope>NUCLEOTIDE SEQUENCE [LARGE SCALE GENOMIC DNA]</scope>
    <source>
        <strain evidence="7 8">SCSIO 66989</strain>
    </source>
</reference>
<dbReference type="SUPFAM" id="SSF46626">
    <property type="entry name" value="Cytochrome c"/>
    <property type="match status" value="1"/>
</dbReference>
<dbReference type="GO" id="GO:0020037">
    <property type="term" value="F:heme binding"/>
    <property type="evidence" value="ECO:0007669"/>
    <property type="project" value="InterPro"/>
</dbReference>
<dbReference type="InterPro" id="IPR036909">
    <property type="entry name" value="Cyt_c-like_dom_sf"/>
</dbReference>
<protein>
    <submittedName>
        <fullName evidence="7">SO2930 family diheme c-type cytochrome</fullName>
    </submittedName>
</protein>
<evidence type="ECO:0000313" key="8">
    <source>
        <dbReference type="Proteomes" id="UP001302429"/>
    </source>
</evidence>
<evidence type="ECO:0000256" key="1">
    <source>
        <dbReference type="ARBA" id="ARBA00022617"/>
    </source>
</evidence>
<keyword evidence="5" id="KW-0732">Signal</keyword>
<keyword evidence="1 4" id="KW-0349">Heme</keyword>
<dbReference type="GO" id="GO:0046872">
    <property type="term" value="F:metal ion binding"/>
    <property type="evidence" value="ECO:0007669"/>
    <property type="project" value="UniProtKB-KW"/>
</dbReference>
<evidence type="ECO:0000256" key="4">
    <source>
        <dbReference type="PROSITE-ProRule" id="PRU00433"/>
    </source>
</evidence>
<dbReference type="Proteomes" id="UP001302429">
    <property type="component" value="Chromosome"/>
</dbReference>
<feature type="domain" description="Cytochrome c" evidence="6">
    <location>
        <begin position="234"/>
        <end position="344"/>
    </location>
</feature>
<dbReference type="AlphaFoldDB" id="A0AA97I2U0"/>
<evidence type="ECO:0000256" key="5">
    <source>
        <dbReference type="SAM" id="SignalP"/>
    </source>
</evidence>
<dbReference type="InterPro" id="IPR022269">
    <property type="entry name" value="SO_2930-like_C"/>
</dbReference>
<dbReference type="InterPro" id="IPR009056">
    <property type="entry name" value="Cyt_c-like_dom"/>
</dbReference>
<keyword evidence="2 4" id="KW-0479">Metal-binding</keyword>
<feature type="chain" id="PRO_5041673026" evidence="5">
    <location>
        <begin position="24"/>
        <end position="354"/>
    </location>
</feature>
<sequence length="354" mass="38424">MIRAFLAVSALLLVGAFAPAALAPVQDAAITEKGFPKKLSDYGFFAVLPEQVPADGVQPYVLNAALFSDKAEKRRFMYVPAGQEVSFASRDGLLQLPVGSALIKTFGYENEAGVFEPIETRLLLHRANGWLALPYIWDEDGQDATLKVTGGRLEIEAPVGPDGARQMFTYSVPNKNQCKGCHALGGEVTPIGPKLRNLNNGASDSSNQIIAWREAGILPNRFPDHPIMPRFDTKDAPIGERARAYLDINCAHCHNRQGPASNSGLYLTYQESNDTALGLYKRPVAAGRGSGNREFAIHPGQPEASIMLYRMDSTDPGIAMPELGRSLIDDQGVALVREWIASLEGQSDDKKDSL</sequence>
<dbReference type="NCBIfam" id="TIGR03806">
    <property type="entry name" value="chp_HNE_0200"/>
    <property type="match status" value="1"/>
</dbReference>
<keyword evidence="3 4" id="KW-0408">Iron</keyword>
<evidence type="ECO:0000313" key="7">
    <source>
        <dbReference type="EMBL" id="WOE76055.1"/>
    </source>
</evidence>
<dbReference type="PROSITE" id="PS51007">
    <property type="entry name" value="CYTC"/>
    <property type="match status" value="1"/>
</dbReference>
<accession>A0AA97I2U0</accession>
<gene>
    <name evidence="7" type="ORF">RB602_04865</name>
</gene>
<dbReference type="KEGG" id="acoa:RB602_04865"/>
<dbReference type="Gene3D" id="1.10.760.10">
    <property type="entry name" value="Cytochrome c-like domain"/>
    <property type="match status" value="1"/>
</dbReference>
<dbReference type="RefSeq" id="WP_317083481.1">
    <property type="nucleotide sequence ID" value="NZ_CP136594.1"/>
</dbReference>
<evidence type="ECO:0000256" key="2">
    <source>
        <dbReference type="ARBA" id="ARBA00022723"/>
    </source>
</evidence>
<feature type="signal peptide" evidence="5">
    <location>
        <begin position="1"/>
        <end position="23"/>
    </location>
</feature>
<dbReference type="EMBL" id="CP136594">
    <property type="protein sequence ID" value="WOE76055.1"/>
    <property type="molecule type" value="Genomic_DNA"/>
</dbReference>
<organism evidence="7 8">
    <name type="scientific">Alterisphingorhabdus coralli</name>
    <dbReference type="NCBI Taxonomy" id="3071408"/>
    <lineage>
        <taxon>Bacteria</taxon>
        <taxon>Pseudomonadati</taxon>
        <taxon>Pseudomonadota</taxon>
        <taxon>Alphaproteobacteria</taxon>
        <taxon>Sphingomonadales</taxon>
        <taxon>Sphingomonadaceae</taxon>
        <taxon>Alterisphingorhabdus (ex Yan et al. 2024)</taxon>
    </lineage>
</organism>
<name>A0AA97I2U0_9SPHN</name>
<keyword evidence="8" id="KW-1185">Reference proteome</keyword>
<dbReference type="GO" id="GO:0009055">
    <property type="term" value="F:electron transfer activity"/>
    <property type="evidence" value="ECO:0007669"/>
    <property type="project" value="InterPro"/>
</dbReference>
<proteinExistence type="predicted"/>
<evidence type="ECO:0000256" key="3">
    <source>
        <dbReference type="ARBA" id="ARBA00023004"/>
    </source>
</evidence>
<evidence type="ECO:0000259" key="6">
    <source>
        <dbReference type="PROSITE" id="PS51007"/>
    </source>
</evidence>